<keyword evidence="2" id="KW-1185">Reference proteome</keyword>
<dbReference type="Proteomes" id="UP001489719">
    <property type="component" value="Unassembled WGS sequence"/>
</dbReference>
<proteinExistence type="predicted"/>
<evidence type="ECO:0000313" key="2">
    <source>
        <dbReference type="Proteomes" id="UP001489719"/>
    </source>
</evidence>
<protein>
    <submittedName>
        <fullName evidence="1">NAD(P)-binding protein</fullName>
    </submittedName>
</protein>
<gene>
    <name evidence="1" type="ORF">V1517DRAFT_333792</name>
</gene>
<evidence type="ECO:0000313" key="1">
    <source>
        <dbReference type="EMBL" id="KAK9319049.1"/>
    </source>
</evidence>
<name>A0ACC3TD02_9ASCO</name>
<reference evidence="2" key="1">
    <citation type="journal article" date="2024" name="Front. Bioeng. Biotechnol.">
        <title>Genome-scale model development and genomic sequencing of the oleaginous clade Lipomyces.</title>
        <authorList>
            <person name="Czajka J.J."/>
            <person name="Han Y."/>
            <person name="Kim J."/>
            <person name="Mondo S.J."/>
            <person name="Hofstad B.A."/>
            <person name="Robles A."/>
            <person name="Haridas S."/>
            <person name="Riley R."/>
            <person name="LaButti K."/>
            <person name="Pangilinan J."/>
            <person name="Andreopoulos W."/>
            <person name="Lipzen A."/>
            <person name="Yan J."/>
            <person name="Wang M."/>
            <person name="Ng V."/>
            <person name="Grigoriev I.V."/>
            <person name="Spatafora J.W."/>
            <person name="Magnuson J.K."/>
            <person name="Baker S.E."/>
            <person name="Pomraning K.R."/>
        </authorList>
    </citation>
    <scope>NUCLEOTIDE SEQUENCE [LARGE SCALE GENOMIC DNA]</scope>
    <source>
        <strain evidence="2">CBS 10300</strain>
    </source>
</reference>
<accession>A0ACC3TD02</accession>
<sequence length="288" mass="31278">MLLPKKKMTSSRRTVLITGCSDGGMGAALAVAFHDAGLQVYATARDPAKMSHLASLGIKTLTLDVLSDSSIAECVGKLTSLDILVNNAGATYSMPVSDLSIAESKKIFDLNVWSYLVVTQAFLPLLLKSKGVIVNHTSSVSSMAIPFHSAYHASKAAMAMFSDTQRLELEPFGITVVDLRTAAVSTNIIKTQNEHTPIYLPKGSIYEPAREAVESAMRYEKMVDGAMSASQWAGQVVQDLLKNKLPRTIWRRAQARMAWIGTVLPHGMLDGTIKKLTGLDIVEQKVRK</sequence>
<organism evidence="1 2">
    <name type="scientific">Lipomyces orientalis</name>
    <dbReference type="NCBI Taxonomy" id="1233043"/>
    <lineage>
        <taxon>Eukaryota</taxon>
        <taxon>Fungi</taxon>
        <taxon>Dikarya</taxon>
        <taxon>Ascomycota</taxon>
        <taxon>Saccharomycotina</taxon>
        <taxon>Lipomycetes</taxon>
        <taxon>Lipomycetales</taxon>
        <taxon>Lipomycetaceae</taxon>
        <taxon>Lipomyces</taxon>
    </lineage>
</organism>
<comment type="caution">
    <text evidence="1">The sequence shown here is derived from an EMBL/GenBank/DDBJ whole genome shotgun (WGS) entry which is preliminary data.</text>
</comment>
<dbReference type="EMBL" id="MU970237">
    <property type="protein sequence ID" value="KAK9319049.1"/>
    <property type="molecule type" value="Genomic_DNA"/>
</dbReference>